<evidence type="ECO:0000313" key="3">
    <source>
        <dbReference type="Proteomes" id="UP000027093"/>
    </source>
</evidence>
<accession>A0A060HKA7</accession>
<dbReference type="HOGENOM" id="CLU_580906_0_0_2"/>
<reference evidence="2 3" key="1">
    <citation type="journal article" date="2014" name="Int. J. Syst. Evol. Microbiol.">
        <title>Nitrososphaera viennensis gen. nov., sp. nov., an aerobic and mesophilic, ammonia-oxidizing archaeon from soil and a member of the archaeal phylum Thaumarchaeota.</title>
        <authorList>
            <person name="Stieglmeier M."/>
            <person name="Klingl A."/>
            <person name="Alves R.J."/>
            <person name="Rittmann S.K."/>
            <person name="Melcher M."/>
            <person name="Leisch N."/>
            <person name="Schleper C."/>
        </authorList>
    </citation>
    <scope>NUCLEOTIDE SEQUENCE [LARGE SCALE GENOMIC DNA]</scope>
    <source>
        <strain evidence="2">EN76</strain>
    </source>
</reference>
<dbReference type="RefSeq" id="WP_075055594.1">
    <property type="nucleotide sequence ID" value="NZ_CP007536.1"/>
</dbReference>
<protein>
    <submittedName>
        <fullName evidence="2">Putative portal encoding protein</fullName>
    </submittedName>
</protein>
<dbReference type="InterPro" id="IPR009279">
    <property type="entry name" value="Portal_Mu"/>
</dbReference>
<dbReference type="GeneID" id="74947904"/>
<feature type="compositionally biased region" description="Basic and acidic residues" evidence="1">
    <location>
        <begin position="452"/>
        <end position="464"/>
    </location>
</feature>
<sequence>MNLRFWRPKQEVYGVTLSEPSTNSSSQVSDYSQYQLYVRPEVDFQTCYEYYRTIGKVQNAVESYVAEILSRDWYFEGAQEGVQACEEWEDRFNLSRIIEYIVRDWLVCGNSIIGISDWQPVQISSIAGVRRSPYGIAEQFVQVVNGREVPLDASRFIHTQYIEVNREAWGIGMFHSLLTTFDYGSRKRSLPHLEIYRRQIQLFYKILERYGSPVTVWFFENVAKAEFDRQVEELRALEPGDRRILSKKVEIATETVDARGNLINATSPVINQEIEAGLQTSANRLITQPSAMADARIGSEYDDSKTTAIMEKIRRVMNVLIIPKITLARVEFKWGKKDNFEFDFNQLLQAKSAGFVSSEEGRAILQSVGWKLDDNLFNAQQQLQKQEDFRFLNERVRHIICSTLQEFNPYHDERGRFASATGATNFSVVATKRPRNSKVNINEPIIQSETPTEQHRIRARKSDTKLSQQD</sequence>
<dbReference type="AlphaFoldDB" id="A0A060HKA7"/>
<dbReference type="Pfam" id="PF06074">
    <property type="entry name" value="Portal_Mu"/>
    <property type="match status" value="1"/>
</dbReference>
<dbReference type="EMBL" id="CP007536">
    <property type="protein sequence ID" value="AIC16939.1"/>
    <property type="molecule type" value="Genomic_DNA"/>
</dbReference>
<proteinExistence type="predicted"/>
<name>A0A060HKA7_9ARCH</name>
<evidence type="ECO:0000256" key="1">
    <source>
        <dbReference type="SAM" id="MobiDB-lite"/>
    </source>
</evidence>
<feature type="region of interest" description="Disordered" evidence="1">
    <location>
        <begin position="446"/>
        <end position="470"/>
    </location>
</feature>
<gene>
    <name evidence="2" type="ORF">NVIE_026690</name>
</gene>
<organism evidence="2 3">
    <name type="scientific">Nitrososphaera viennensis EN76</name>
    <dbReference type="NCBI Taxonomy" id="926571"/>
    <lineage>
        <taxon>Archaea</taxon>
        <taxon>Nitrososphaerota</taxon>
        <taxon>Nitrososphaeria</taxon>
        <taxon>Nitrososphaerales</taxon>
        <taxon>Nitrososphaeraceae</taxon>
        <taxon>Nitrososphaera</taxon>
    </lineage>
</organism>
<keyword evidence="3" id="KW-1185">Reference proteome</keyword>
<dbReference type="STRING" id="926571.NVIE_026690"/>
<evidence type="ECO:0000313" key="2">
    <source>
        <dbReference type="EMBL" id="AIC16939.1"/>
    </source>
</evidence>
<dbReference type="Proteomes" id="UP000027093">
    <property type="component" value="Chromosome"/>
</dbReference>
<dbReference type="KEGG" id="nvn:NVIE_026690"/>